<comment type="caution">
    <text evidence="3">The sequence shown here is derived from an EMBL/GenBank/DDBJ whole genome shotgun (WGS) entry which is preliminary data.</text>
</comment>
<evidence type="ECO:0000313" key="3">
    <source>
        <dbReference type="EMBL" id="SFH86095.1"/>
    </source>
</evidence>
<dbReference type="AlphaFoldDB" id="A0AB38BII0"/>
<dbReference type="EMBL" id="FJMZ01000027">
    <property type="protein sequence ID" value="CZQ96916.1"/>
    <property type="molecule type" value="Genomic_DNA"/>
</dbReference>
<dbReference type="EMBL" id="FOQC01000020">
    <property type="protein sequence ID" value="SFH86095.1"/>
    <property type="molecule type" value="Genomic_DNA"/>
</dbReference>
<evidence type="ECO:0000259" key="1">
    <source>
        <dbReference type="Pfam" id="PF12728"/>
    </source>
</evidence>
<reference evidence="2 4" key="1">
    <citation type="submission" date="2016-02" db="EMBL/GenBank/DDBJ databases">
        <authorList>
            <person name="Strepis N."/>
        </authorList>
    </citation>
    <scope>NUCLEOTIDE SEQUENCE [LARGE SCALE GENOMIC DNA]</scope>
    <source>
        <strain evidence="2">Trichococcus flocculiformis</strain>
    </source>
</reference>
<sequence length="61" mass="6919">MEGNILTATEAAAFLRISKNSLYAYAKSKDEALRIPGVKIGKKWRFHKQALEQWVIKGTKI</sequence>
<dbReference type="InterPro" id="IPR038148">
    <property type="entry name" value="Tn1545/Tn916_Xis"/>
</dbReference>
<dbReference type="Proteomes" id="UP000199686">
    <property type="component" value="Unassembled WGS sequence"/>
</dbReference>
<dbReference type="InterPro" id="IPR041657">
    <property type="entry name" value="HTH_17"/>
</dbReference>
<dbReference type="InterPro" id="IPR010093">
    <property type="entry name" value="SinI_DNA-bd"/>
</dbReference>
<dbReference type="Gene3D" id="3.90.105.50">
    <property type="match status" value="1"/>
</dbReference>
<name>A0AB38BII0_9LACT</name>
<evidence type="ECO:0000313" key="4">
    <source>
        <dbReference type="Proteomes" id="UP000195947"/>
    </source>
</evidence>
<feature type="domain" description="Helix-turn-helix" evidence="1">
    <location>
        <begin position="6"/>
        <end position="55"/>
    </location>
</feature>
<dbReference type="GO" id="GO:0003677">
    <property type="term" value="F:DNA binding"/>
    <property type="evidence" value="ECO:0007669"/>
    <property type="project" value="InterPro"/>
</dbReference>
<organism evidence="3 5">
    <name type="scientific">Trichococcus flocculiformis</name>
    <dbReference type="NCBI Taxonomy" id="82803"/>
    <lineage>
        <taxon>Bacteria</taxon>
        <taxon>Bacillati</taxon>
        <taxon>Bacillota</taxon>
        <taxon>Bacilli</taxon>
        <taxon>Lactobacillales</taxon>
        <taxon>Carnobacteriaceae</taxon>
        <taxon>Trichococcus</taxon>
    </lineage>
</organism>
<accession>A0AB38BII0</accession>
<evidence type="ECO:0000313" key="2">
    <source>
        <dbReference type="EMBL" id="CZQ96916.1"/>
    </source>
</evidence>
<dbReference type="Pfam" id="PF12728">
    <property type="entry name" value="HTH_17"/>
    <property type="match status" value="1"/>
</dbReference>
<dbReference type="Proteomes" id="UP000195947">
    <property type="component" value="Unassembled WGS sequence"/>
</dbReference>
<proteinExistence type="predicted"/>
<dbReference type="NCBIfam" id="TIGR01764">
    <property type="entry name" value="excise"/>
    <property type="match status" value="1"/>
</dbReference>
<keyword evidence="4" id="KW-1185">Reference proteome</keyword>
<reference evidence="3 5" key="2">
    <citation type="submission" date="2016-10" db="EMBL/GenBank/DDBJ databases">
        <authorList>
            <person name="Varghese N."/>
            <person name="Submissions S."/>
        </authorList>
    </citation>
    <scope>NUCLEOTIDE SEQUENCE [LARGE SCALE GENOMIC DNA]</scope>
    <source>
        <strain evidence="3 5">DSM 2094</strain>
    </source>
</reference>
<gene>
    <name evidence="3" type="ORF">SAMN04488507_102028</name>
    <name evidence="2" type="ORF">TFLO_2125</name>
</gene>
<dbReference type="RefSeq" id="WP_143071410.1">
    <property type="nucleotide sequence ID" value="NZ_FJMZ01000027.1"/>
</dbReference>
<protein>
    <submittedName>
        <fullName evidence="3">Transcriptional regulator, AlpA family</fullName>
    </submittedName>
</protein>
<evidence type="ECO:0000313" key="5">
    <source>
        <dbReference type="Proteomes" id="UP000199686"/>
    </source>
</evidence>